<protein>
    <submittedName>
        <fullName evidence="2">Leucine-rich repeat domain, L domain-containing protein</fullName>
    </submittedName>
</protein>
<organism evidence="1 2">
    <name type="scientific">Parastrongyloides trichosuri</name>
    <name type="common">Possum-specific nematode worm</name>
    <dbReference type="NCBI Taxonomy" id="131310"/>
    <lineage>
        <taxon>Eukaryota</taxon>
        <taxon>Metazoa</taxon>
        <taxon>Ecdysozoa</taxon>
        <taxon>Nematoda</taxon>
        <taxon>Chromadorea</taxon>
        <taxon>Rhabditida</taxon>
        <taxon>Tylenchina</taxon>
        <taxon>Panagrolaimomorpha</taxon>
        <taxon>Strongyloidoidea</taxon>
        <taxon>Strongyloididae</taxon>
        <taxon>Parastrongyloides</taxon>
    </lineage>
</organism>
<dbReference type="AlphaFoldDB" id="A0A0N5A750"/>
<dbReference type="Proteomes" id="UP000038045">
    <property type="component" value="Unplaced"/>
</dbReference>
<accession>A0A0N5A750</accession>
<dbReference type="InterPro" id="IPR032675">
    <property type="entry name" value="LRR_dom_sf"/>
</dbReference>
<dbReference type="Gene3D" id="3.80.10.10">
    <property type="entry name" value="Ribonuclease Inhibitor"/>
    <property type="match status" value="1"/>
</dbReference>
<dbReference type="WBParaSite" id="PTRK_0001783700.1">
    <property type="protein sequence ID" value="PTRK_0001783700.1"/>
    <property type="gene ID" value="PTRK_0001783700"/>
</dbReference>
<dbReference type="SUPFAM" id="SSF52058">
    <property type="entry name" value="L domain-like"/>
    <property type="match status" value="1"/>
</dbReference>
<sequence length="386" mass="44706">MSRNNDKESPNNSSKKFNSFKEKKYTIDDVLNSVSTFCDIKNLNQANGQQITPDINPSVLKEETLHSNKNELPLPANGNNNEIFMPIENKYPHNNFLSSNKRVWNAKKKCNPVKNIFEIRKILGFNYMDREEVDTHTIGKRKTMSLLESILQDGDIFVMKSENFSYIRYFNWCKSFYTENRESASYSQNMCINAALISNYKDFELCLKCAIENEIEILSLKSNVQPLLTTPPSIRNCDKLKMLHVQMLRGEIYGSLPSNLQVLWLDGNLDFYKCIDLSKCKYLRMIIFSECPLKSERFQNIESLKMLKVKGIACLDLNCCCKNSRRLKSYYPKTIYLVKGSFFNGQVLNDNIVSVSGKFETNQNIEGTIHFELMSSIIDWNTLHYS</sequence>
<evidence type="ECO:0000313" key="2">
    <source>
        <dbReference type="WBParaSite" id="PTRK_0001783700.1"/>
    </source>
</evidence>
<proteinExistence type="predicted"/>
<evidence type="ECO:0000313" key="1">
    <source>
        <dbReference type="Proteomes" id="UP000038045"/>
    </source>
</evidence>
<name>A0A0N5A750_PARTI</name>
<keyword evidence="1" id="KW-1185">Reference proteome</keyword>
<reference evidence="2" key="1">
    <citation type="submission" date="2017-02" db="UniProtKB">
        <authorList>
            <consortium name="WormBaseParasite"/>
        </authorList>
    </citation>
    <scope>IDENTIFICATION</scope>
</reference>